<accession>A0A919J909</accession>
<dbReference type="Gene3D" id="3.80.30.20">
    <property type="entry name" value="tm_1862 like domain"/>
    <property type="match status" value="1"/>
</dbReference>
<dbReference type="SFLD" id="SFLDG01082">
    <property type="entry name" value="B12-binding_domain_containing"/>
    <property type="match status" value="1"/>
</dbReference>
<name>A0A919J909_9ACTN</name>
<dbReference type="InterPro" id="IPR006158">
    <property type="entry name" value="Cobalamin-bd"/>
</dbReference>
<dbReference type="Proteomes" id="UP000598174">
    <property type="component" value="Unassembled WGS sequence"/>
</dbReference>
<dbReference type="RefSeq" id="WP_203821641.1">
    <property type="nucleotide sequence ID" value="NZ_BAAABP010000080.1"/>
</dbReference>
<evidence type="ECO:0000259" key="6">
    <source>
        <dbReference type="PROSITE" id="PS51332"/>
    </source>
</evidence>
<dbReference type="PROSITE" id="PS51918">
    <property type="entry name" value="RADICAL_SAM"/>
    <property type="match status" value="1"/>
</dbReference>
<reference evidence="8" key="1">
    <citation type="submission" date="2021-01" db="EMBL/GenBank/DDBJ databases">
        <title>Whole genome shotgun sequence of Actinoplanes ferrugineus NBRC 15555.</title>
        <authorList>
            <person name="Komaki H."/>
            <person name="Tamura T."/>
        </authorList>
    </citation>
    <scope>NUCLEOTIDE SEQUENCE</scope>
    <source>
        <strain evidence="8">NBRC 15555</strain>
    </source>
</reference>
<dbReference type="GO" id="GO:0051536">
    <property type="term" value="F:iron-sulfur cluster binding"/>
    <property type="evidence" value="ECO:0007669"/>
    <property type="project" value="UniProtKB-KW"/>
</dbReference>
<dbReference type="GO" id="GO:0031419">
    <property type="term" value="F:cobalamin binding"/>
    <property type="evidence" value="ECO:0007669"/>
    <property type="project" value="InterPro"/>
</dbReference>
<evidence type="ECO:0000256" key="2">
    <source>
        <dbReference type="ARBA" id="ARBA00022691"/>
    </source>
</evidence>
<protein>
    <recommendedName>
        <fullName evidence="10">Radical SAM protein</fullName>
    </recommendedName>
</protein>
<feature type="domain" description="Radical SAM core" evidence="7">
    <location>
        <begin position="315"/>
        <end position="557"/>
    </location>
</feature>
<dbReference type="InterPro" id="IPR058240">
    <property type="entry name" value="rSAM_sf"/>
</dbReference>
<evidence type="ECO:0000256" key="5">
    <source>
        <dbReference type="ARBA" id="ARBA00023014"/>
    </source>
</evidence>
<dbReference type="Gene3D" id="3.40.50.280">
    <property type="entry name" value="Cobalamin-binding domain"/>
    <property type="match status" value="1"/>
</dbReference>
<evidence type="ECO:0008006" key="10">
    <source>
        <dbReference type="Google" id="ProtNLM"/>
    </source>
</evidence>
<dbReference type="GO" id="GO:0005829">
    <property type="term" value="C:cytosol"/>
    <property type="evidence" value="ECO:0007669"/>
    <property type="project" value="TreeGrafter"/>
</dbReference>
<evidence type="ECO:0000256" key="1">
    <source>
        <dbReference type="ARBA" id="ARBA00001966"/>
    </source>
</evidence>
<dbReference type="InterPro" id="IPR023404">
    <property type="entry name" value="rSAM_horseshoe"/>
</dbReference>
<keyword evidence="5" id="KW-0411">Iron-sulfur</keyword>
<organism evidence="8 9">
    <name type="scientific">Paractinoplanes ferrugineus</name>
    <dbReference type="NCBI Taxonomy" id="113564"/>
    <lineage>
        <taxon>Bacteria</taxon>
        <taxon>Bacillati</taxon>
        <taxon>Actinomycetota</taxon>
        <taxon>Actinomycetes</taxon>
        <taxon>Micromonosporales</taxon>
        <taxon>Micromonosporaceae</taxon>
        <taxon>Paractinoplanes</taxon>
    </lineage>
</organism>
<keyword evidence="9" id="KW-1185">Reference proteome</keyword>
<dbReference type="EMBL" id="BOMM01000064">
    <property type="protein sequence ID" value="GIE15268.1"/>
    <property type="molecule type" value="Genomic_DNA"/>
</dbReference>
<dbReference type="InterPro" id="IPR051198">
    <property type="entry name" value="BchE-like"/>
</dbReference>
<feature type="domain" description="B12-binding" evidence="6">
    <location>
        <begin position="136"/>
        <end position="274"/>
    </location>
</feature>
<dbReference type="AlphaFoldDB" id="A0A919J909"/>
<evidence type="ECO:0000256" key="3">
    <source>
        <dbReference type="ARBA" id="ARBA00022723"/>
    </source>
</evidence>
<keyword evidence="3" id="KW-0479">Metal-binding</keyword>
<evidence type="ECO:0000313" key="9">
    <source>
        <dbReference type="Proteomes" id="UP000598174"/>
    </source>
</evidence>
<dbReference type="GO" id="GO:0046872">
    <property type="term" value="F:metal ion binding"/>
    <property type="evidence" value="ECO:0007669"/>
    <property type="project" value="UniProtKB-KW"/>
</dbReference>
<dbReference type="PROSITE" id="PS51332">
    <property type="entry name" value="B12_BINDING"/>
    <property type="match status" value="1"/>
</dbReference>
<evidence type="ECO:0000259" key="7">
    <source>
        <dbReference type="PROSITE" id="PS51918"/>
    </source>
</evidence>
<dbReference type="PANTHER" id="PTHR43409">
    <property type="entry name" value="ANAEROBIC MAGNESIUM-PROTOPORPHYRIN IX MONOMETHYL ESTER CYCLASE-RELATED"/>
    <property type="match status" value="1"/>
</dbReference>
<comment type="caution">
    <text evidence="8">The sequence shown here is derived from an EMBL/GenBank/DDBJ whole genome shotgun (WGS) entry which is preliminary data.</text>
</comment>
<gene>
    <name evidence="8" type="ORF">Afe05nite_71080</name>
</gene>
<evidence type="ECO:0000313" key="8">
    <source>
        <dbReference type="EMBL" id="GIE15268.1"/>
    </source>
</evidence>
<keyword evidence="2" id="KW-0949">S-adenosyl-L-methionine</keyword>
<dbReference type="GO" id="GO:0003824">
    <property type="term" value="F:catalytic activity"/>
    <property type="evidence" value="ECO:0007669"/>
    <property type="project" value="InterPro"/>
</dbReference>
<dbReference type="InterPro" id="IPR007197">
    <property type="entry name" value="rSAM"/>
</dbReference>
<sequence>MTARPKAVLIYPPLTDPTSGYHSLSYIDSYARSRGYPAADMIDANIEAFHHSFSPAGAAWLEEALATPPAPDPLAHYDDVTWQMEALRTAEPDPAGVREAVAVLQDPERFYQYDHYARAVEQVIGWMNCLSGTGFPGQFTNGFQLRMPPAVALGSVAALRDEAVLERLARPFQPYVEDVLIPQLVAGDYDIVGLNITYQAQLPFALWLGRLIRRALPGVFLVAGGTEASDVWKYLRDKTQMFALFDSFDAVVVGEGETAWVEILESVRAGTVPSSHPNIRLHPRFRAMNLLPVRYEPIRGLPTPDFSRLPWDKYLSPERFVYYSPTRGCYWNRCTFCDYGLNTDGPTSPWRQDTVESIITDVTELSKFAKFVYFSVDVLAPATILRFAERVLETGIDVRWGAEIRLEKYWSDERCEILRRAGCVAVSVGFESGNQRILDLIDKGTRPDQVRQTITSMTKADIGVQMMGFTGFPTETAAEGRESIDFLLDNRDLWTFGGLGQFMLTSGAIVAREPDRFGVTNIRPLPGSDIQRVLLYDEPISEGARAEMSVAAARGFEVPHARPWLSSVDTPHSFFYHDRFGVRVRDALDRDLTARDDDQDRSFVLNGAFVDRPDEAVVDRLNTTYQIMYGTPIPADRLLFRRPDGQITPLPRSYLPILHLFRQPTTLRAAHARLWMLDAAAAGKVWQTLISRRLVRRLPEFPDRPVPDETPS</sequence>
<dbReference type="SMART" id="SM00729">
    <property type="entry name" value="Elp3"/>
    <property type="match status" value="1"/>
</dbReference>
<dbReference type="Pfam" id="PF04055">
    <property type="entry name" value="Radical_SAM"/>
    <property type="match status" value="1"/>
</dbReference>
<dbReference type="SUPFAM" id="SSF102114">
    <property type="entry name" value="Radical SAM enzymes"/>
    <property type="match status" value="1"/>
</dbReference>
<dbReference type="InterPro" id="IPR006638">
    <property type="entry name" value="Elp3/MiaA/NifB-like_rSAM"/>
</dbReference>
<comment type="cofactor">
    <cofactor evidence="1">
        <name>[4Fe-4S] cluster</name>
        <dbReference type="ChEBI" id="CHEBI:49883"/>
    </cofactor>
</comment>
<dbReference type="PANTHER" id="PTHR43409:SF7">
    <property type="entry name" value="BLL1977 PROTEIN"/>
    <property type="match status" value="1"/>
</dbReference>
<dbReference type="SFLD" id="SFLDS00029">
    <property type="entry name" value="Radical_SAM"/>
    <property type="match status" value="1"/>
</dbReference>
<proteinExistence type="predicted"/>
<evidence type="ECO:0000256" key="4">
    <source>
        <dbReference type="ARBA" id="ARBA00023004"/>
    </source>
</evidence>
<keyword evidence="4" id="KW-0408">Iron</keyword>